<reference evidence="1 2" key="1">
    <citation type="submission" date="2015-07" db="EMBL/GenBank/DDBJ databases">
        <title>Comparative genomics of the Sigatoka disease complex on banana suggests a link between parallel evolutionary changes in Pseudocercospora fijiensis and Pseudocercospora eumusae and increased virulence on the banana host.</title>
        <authorList>
            <person name="Chang T.-C."/>
            <person name="Salvucci A."/>
            <person name="Crous P.W."/>
            <person name="Stergiopoulos I."/>
        </authorList>
    </citation>
    <scope>NUCLEOTIDE SEQUENCE [LARGE SCALE GENOMIC DNA]</scope>
    <source>
        <strain evidence="1 2">CBS 116634</strain>
    </source>
</reference>
<dbReference type="EMBL" id="LFZO01000010">
    <property type="protein sequence ID" value="KXT18187.1"/>
    <property type="molecule type" value="Genomic_DNA"/>
</dbReference>
<protein>
    <submittedName>
        <fullName evidence="1">Uncharacterized protein</fullName>
    </submittedName>
</protein>
<dbReference type="PANTHER" id="PTHR39598:SF1">
    <property type="entry name" value="AUSTINOID BIOSYNTHESIS CLUSTERS PROTEIN F-RELATED"/>
    <property type="match status" value="1"/>
</dbReference>
<dbReference type="AlphaFoldDB" id="A0A139ITV5"/>
<name>A0A139ITV5_9PEZI</name>
<keyword evidence="2" id="KW-1185">Reference proteome</keyword>
<dbReference type="InterPro" id="IPR050977">
    <property type="entry name" value="Fungal_Meroterpenoid_Isomerase"/>
</dbReference>
<organism evidence="1 2">
    <name type="scientific">Pseudocercospora musae</name>
    <dbReference type="NCBI Taxonomy" id="113226"/>
    <lineage>
        <taxon>Eukaryota</taxon>
        <taxon>Fungi</taxon>
        <taxon>Dikarya</taxon>
        <taxon>Ascomycota</taxon>
        <taxon>Pezizomycotina</taxon>
        <taxon>Dothideomycetes</taxon>
        <taxon>Dothideomycetidae</taxon>
        <taxon>Mycosphaerellales</taxon>
        <taxon>Mycosphaerellaceae</taxon>
        <taxon>Pseudocercospora</taxon>
    </lineage>
</organism>
<comment type="caution">
    <text evidence="1">The sequence shown here is derived from an EMBL/GenBank/DDBJ whole genome shotgun (WGS) entry which is preliminary data.</text>
</comment>
<sequence>MSRDSKYISLQTLAENFINAYNACSVATPRNLKPINQVFELRTRDCEQWTLPESLGIPSMTSSEYREFLEGIVRMGWEGMKMTSEKMMIDVEGMKMVIHAKTKGMTPVGEYLQEYVFMLEVQEEEESGGLKVKKVEEFVDSKFDAEFRGKLGKYMSEKQKS</sequence>
<dbReference type="Proteomes" id="UP000073492">
    <property type="component" value="Unassembled WGS sequence"/>
</dbReference>
<gene>
    <name evidence="1" type="ORF">AC579_7715</name>
</gene>
<evidence type="ECO:0000313" key="2">
    <source>
        <dbReference type="Proteomes" id="UP000073492"/>
    </source>
</evidence>
<dbReference type="PANTHER" id="PTHR39598">
    <property type="entry name" value="AUSTINOL SYNTHESIS PROTEIN F-RELATED"/>
    <property type="match status" value="1"/>
</dbReference>
<evidence type="ECO:0000313" key="1">
    <source>
        <dbReference type="EMBL" id="KXT18187.1"/>
    </source>
</evidence>
<proteinExistence type="predicted"/>
<accession>A0A139ITV5</accession>